<evidence type="ECO:0000256" key="5">
    <source>
        <dbReference type="ARBA" id="ARBA00022692"/>
    </source>
</evidence>
<dbReference type="PANTHER" id="PTHR35011:SF10">
    <property type="entry name" value="TRAP TRANSPORTER SMALL PERMEASE PROTEIN"/>
    <property type="match status" value="1"/>
</dbReference>
<dbReference type="KEGG" id="hdh:G5B40_19485"/>
<keyword evidence="4 9" id="KW-0997">Cell inner membrane</keyword>
<evidence type="ECO:0000256" key="1">
    <source>
        <dbReference type="ARBA" id="ARBA00004429"/>
    </source>
</evidence>
<accession>A0A7M3T606</accession>
<comment type="similarity">
    <text evidence="8 9">Belongs to the TRAP transporter small permease family.</text>
</comment>
<feature type="transmembrane region" description="Helical" evidence="9">
    <location>
        <begin position="12"/>
        <end position="34"/>
    </location>
</feature>
<evidence type="ECO:0000256" key="9">
    <source>
        <dbReference type="RuleBase" id="RU369079"/>
    </source>
</evidence>
<evidence type="ECO:0000313" key="12">
    <source>
        <dbReference type="Proteomes" id="UP000503336"/>
    </source>
</evidence>
<dbReference type="GO" id="GO:0015740">
    <property type="term" value="P:C4-dicarboxylate transport"/>
    <property type="evidence" value="ECO:0007669"/>
    <property type="project" value="TreeGrafter"/>
</dbReference>
<name>A0A7M3T606_9RHOB</name>
<evidence type="ECO:0000256" key="8">
    <source>
        <dbReference type="ARBA" id="ARBA00038436"/>
    </source>
</evidence>
<evidence type="ECO:0000256" key="6">
    <source>
        <dbReference type="ARBA" id="ARBA00022989"/>
    </source>
</evidence>
<protein>
    <recommendedName>
        <fullName evidence="9">TRAP transporter small permease protein</fullName>
    </recommendedName>
</protein>
<dbReference type="EMBL" id="CP049056">
    <property type="protein sequence ID" value="QIE57437.1"/>
    <property type="molecule type" value="Genomic_DNA"/>
</dbReference>
<feature type="domain" description="Tripartite ATP-independent periplasmic transporters DctQ component" evidence="10">
    <location>
        <begin position="24"/>
        <end position="148"/>
    </location>
</feature>
<dbReference type="PANTHER" id="PTHR35011">
    <property type="entry name" value="2,3-DIKETO-L-GULONATE TRAP TRANSPORTER SMALL PERMEASE PROTEIN YIAM"/>
    <property type="match status" value="1"/>
</dbReference>
<evidence type="ECO:0000256" key="3">
    <source>
        <dbReference type="ARBA" id="ARBA00022475"/>
    </source>
</evidence>
<keyword evidence="7 9" id="KW-0472">Membrane</keyword>
<dbReference type="Proteomes" id="UP000503336">
    <property type="component" value="Chromosome"/>
</dbReference>
<dbReference type="RefSeq" id="WP_165102362.1">
    <property type="nucleotide sequence ID" value="NZ_CP049056.1"/>
</dbReference>
<evidence type="ECO:0000259" key="10">
    <source>
        <dbReference type="Pfam" id="PF04290"/>
    </source>
</evidence>
<comment type="subunit">
    <text evidence="9">The complex comprises the extracytoplasmic solute receptor protein and the two transmembrane proteins.</text>
</comment>
<comment type="subcellular location">
    <subcellularLocation>
        <location evidence="1 9">Cell inner membrane</location>
        <topology evidence="1 9">Multi-pass membrane protein</topology>
    </subcellularLocation>
</comment>
<evidence type="ECO:0000256" key="4">
    <source>
        <dbReference type="ARBA" id="ARBA00022519"/>
    </source>
</evidence>
<sequence length="169" mass="17952">MLRSIVLNLSRICGGLAACFLALIAVATILQVVARQFGQAVETTELSGFFLAASTFLGLAYTFINGGHVRISLVSQFASERVRRPIELWACGVALAVTGFATWHMIAFTYETYSFGDLSPGLLAVPLWIPQSALAFGLLVLMLAIVEQGALVIAGRPAGYAINIDGTAE</sequence>
<dbReference type="InterPro" id="IPR007387">
    <property type="entry name" value="TRAP_DctQ"/>
</dbReference>
<evidence type="ECO:0000256" key="2">
    <source>
        <dbReference type="ARBA" id="ARBA00022448"/>
    </source>
</evidence>
<dbReference type="Pfam" id="PF04290">
    <property type="entry name" value="DctQ"/>
    <property type="match status" value="1"/>
</dbReference>
<keyword evidence="3" id="KW-1003">Cell membrane</keyword>
<feature type="transmembrane region" description="Helical" evidence="9">
    <location>
        <begin position="127"/>
        <end position="146"/>
    </location>
</feature>
<feature type="transmembrane region" description="Helical" evidence="9">
    <location>
        <begin position="86"/>
        <end position="107"/>
    </location>
</feature>
<dbReference type="InterPro" id="IPR055348">
    <property type="entry name" value="DctQ"/>
</dbReference>
<reference evidence="11 12" key="1">
    <citation type="submission" date="2020-02" db="EMBL/GenBank/DDBJ databases">
        <title>complete genome sequence of Rhodobacteraceae bacterium.</title>
        <authorList>
            <person name="Park J."/>
            <person name="Kim Y.-S."/>
            <person name="Kim K.-H."/>
        </authorList>
    </citation>
    <scope>NUCLEOTIDE SEQUENCE [LARGE SCALE GENOMIC DNA]</scope>
    <source>
        <strain evidence="11 12">RR4-56</strain>
    </source>
</reference>
<evidence type="ECO:0000313" key="11">
    <source>
        <dbReference type="EMBL" id="QIE57437.1"/>
    </source>
</evidence>
<proteinExistence type="inferred from homology"/>
<dbReference type="GO" id="GO:0005886">
    <property type="term" value="C:plasma membrane"/>
    <property type="evidence" value="ECO:0007669"/>
    <property type="project" value="UniProtKB-SubCell"/>
</dbReference>
<dbReference type="GO" id="GO:0022857">
    <property type="term" value="F:transmembrane transporter activity"/>
    <property type="evidence" value="ECO:0007669"/>
    <property type="project" value="UniProtKB-UniRule"/>
</dbReference>
<comment type="function">
    <text evidence="9">Part of the tripartite ATP-independent periplasmic (TRAP) transport system.</text>
</comment>
<evidence type="ECO:0000256" key="7">
    <source>
        <dbReference type="ARBA" id="ARBA00023136"/>
    </source>
</evidence>
<dbReference type="AlphaFoldDB" id="A0A7M3T606"/>
<organism evidence="11 12">
    <name type="scientific">Pikeienuella piscinae</name>
    <dbReference type="NCBI Taxonomy" id="2748098"/>
    <lineage>
        <taxon>Bacteria</taxon>
        <taxon>Pseudomonadati</taxon>
        <taxon>Pseudomonadota</taxon>
        <taxon>Alphaproteobacteria</taxon>
        <taxon>Rhodobacterales</taxon>
        <taxon>Paracoccaceae</taxon>
        <taxon>Pikeienuella</taxon>
    </lineage>
</organism>
<keyword evidence="2 9" id="KW-0813">Transport</keyword>
<feature type="transmembrane region" description="Helical" evidence="9">
    <location>
        <begin position="46"/>
        <end position="65"/>
    </location>
</feature>
<keyword evidence="6 9" id="KW-1133">Transmembrane helix</keyword>
<keyword evidence="5 9" id="KW-0812">Transmembrane</keyword>
<gene>
    <name evidence="11" type="ORF">G5B40_19485</name>
</gene>
<keyword evidence="12" id="KW-1185">Reference proteome</keyword>